<accession>A0A8J3VCV0</accession>
<feature type="region of interest" description="Disordered" evidence="1">
    <location>
        <begin position="32"/>
        <end position="318"/>
    </location>
</feature>
<protein>
    <submittedName>
        <fullName evidence="2">Uncharacterized protein</fullName>
    </submittedName>
</protein>
<comment type="caution">
    <text evidence="2">The sequence shown here is derived from an EMBL/GenBank/DDBJ whole genome shotgun (WGS) entry which is preliminary data.</text>
</comment>
<dbReference type="AlphaFoldDB" id="A0A8J3VCV0"/>
<dbReference type="EMBL" id="BONY01000001">
    <property type="protein sequence ID" value="GIH02125.1"/>
    <property type="molecule type" value="Genomic_DNA"/>
</dbReference>
<proteinExistence type="predicted"/>
<gene>
    <name evidence="2" type="ORF">Rhe02_01920</name>
</gene>
<dbReference type="Proteomes" id="UP000612899">
    <property type="component" value="Unassembled WGS sequence"/>
</dbReference>
<name>A0A8J3VCV0_9ACTN</name>
<evidence type="ECO:0000313" key="2">
    <source>
        <dbReference type="EMBL" id="GIH02125.1"/>
    </source>
</evidence>
<feature type="compositionally biased region" description="Polar residues" evidence="1">
    <location>
        <begin position="365"/>
        <end position="377"/>
    </location>
</feature>
<sequence>MWAWLLSLAGFARRFMGRGIANRPSPAVRLGGVAPQPDPPDWPSVFPRPATESDDIYPAALTDPRWSDLSRPRALPASPRAANTNGGSQWITPRRLGSTPIRDGAERMPPQAAPVAAPTLPHASPGANQTSPGPTAGADHISPQVTPGADPTSAHSTPGADHASPQTTPGADDASPHVERRAHQTSPHVMPETSPQAGHGDQNSLHAGPRGQQAEWQATPGADQITPQALPGLHQTSPQAGSGTHQSPLHAVPETSPPAELGTDRAWPEPQASFGDSGWRLRDGWTTRVSPRRDEPAAEGGGRAAPAEAAHSQADDRPRHELAAMPGVVGIWPSLPWHDSPGSAAAGGERRTQLTAERLPPGGWTKTSPGNLTDSAQWPQLLDDSELWIAPAAAADERRVRRLDREQEGRPWSA</sequence>
<evidence type="ECO:0000256" key="1">
    <source>
        <dbReference type="SAM" id="MobiDB-lite"/>
    </source>
</evidence>
<organism evidence="2 3">
    <name type="scientific">Rhizocola hellebori</name>
    <dbReference type="NCBI Taxonomy" id="1392758"/>
    <lineage>
        <taxon>Bacteria</taxon>
        <taxon>Bacillati</taxon>
        <taxon>Actinomycetota</taxon>
        <taxon>Actinomycetes</taxon>
        <taxon>Micromonosporales</taxon>
        <taxon>Micromonosporaceae</taxon>
        <taxon>Rhizocola</taxon>
    </lineage>
</organism>
<keyword evidence="3" id="KW-1185">Reference proteome</keyword>
<feature type="region of interest" description="Disordered" evidence="1">
    <location>
        <begin position="339"/>
        <end position="377"/>
    </location>
</feature>
<feature type="compositionally biased region" description="Polar residues" evidence="1">
    <location>
        <begin position="193"/>
        <end position="205"/>
    </location>
</feature>
<dbReference type="RefSeq" id="WP_203906060.1">
    <property type="nucleotide sequence ID" value="NZ_BONY01000001.1"/>
</dbReference>
<feature type="compositionally biased region" description="Polar residues" evidence="1">
    <location>
        <begin position="234"/>
        <end position="247"/>
    </location>
</feature>
<evidence type="ECO:0000313" key="3">
    <source>
        <dbReference type="Proteomes" id="UP000612899"/>
    </source>
</evidence>
<feature type="compositionally biased region" description="Low complexity" evidence="1">
    <location>
        <begin position="72"/>
        <end position="82"/>
    </location>
</feature>
<feature type="region of interest" description="Disordered" evidence="1">
    <location>
        <begin position="395"/>
        <end position="414"/>
    </location>
</feature>
<reference evidence="2" key="1">
    <citation type="submission" date="2021-01" db="EMBL/GenBank/DDBJ databases">
        <title>Whole genome shotgun sequence of Rhizocola hellebori NBRC 109834.</title>
        <authorList>
            <person name="Komaki H."/>
            <person name="Tamura T."/>
        </authorList>
    </citation>
    <scope>NUCLEOTIDE SEQUENCE</scope>
    <source>
        <strain evidence="2">NBRC 109834</strain>
    </source>
</reference>
<feature type="compositionally biased region" description="Basic and acidic residues" evidence="1">
    <location>
        <begin position="279"/>
        <end position="296"/>
    </location>
</feature>